<keyword evidence="3" id="KW-1185">Reference proteome</keyword>
<dbReference type="GO" id="GO:0005737">
    <property type="term" value="C:cytoplasm"/>
    <property type="evidence" value="ECO:0007669"/>
    <property type="project" value="InterPro"/>
</dbReference>
<dbReference type="GO" id="GO:0008157">
    <property type="term" value="F:protein phosphatase 1 binding"/>
    <property type="evidence" value="ECO:0007669"/>
    <property type="project" value="InterPro"/>
</dbReference>
<feature type="compositionally biased region" description="Polar residues" evidence="1">
    <location>
        <begin position="574"/>
        <end position="587"/>
    </location>
</feature>
<gene>
    <name evidence="2" type="ORF">LADA_0F07624G</name>
</gene>
<feature type="region of interest" description="Disordered" evidence="1">
    <location>
        <begin position="454"/>
        <end position="638"/>
    </location>
</feature>
<evidence type="ECO:0000313" key="3">
    <source>
        <dbReference type="Proteomes" id="UP000190274"/>
    </source>
</evidence>
<proteinExistence type="predicted"/>
<feature type="region of interest" description="Disordered" evidence="1">
    <location>
        <begin position="427"/>
        <end position="446"/>
    </location>
</feature>
<dbReference type="InterPro" id="IPR026241">
    <property type="entry name" value="GIP4"/>
</dbReference>
<dbReference type="Proteomes" id="UP000190274">
    <property type="component" value="Chromosome F"/>
</dbReference>
<dbReference type="AlphaFoldDB" id="A0A1G4JKV8"/>
<dbReference type="OrthoDB" id="3973067at2759"/>
<feature type="compositionally biased region" description="Low complexity" evidence="1">
    <location>
        <begin position="457"/>
        <end position="485"/>
    </location>
</feature>
<organism evidence="2 3">
    <name type="scientific">Lachancea dasiensis</name>
    <dbReference type="NCBI Taxonomy" id="1072105"/>
    <lineage>
        <taxon>Eukaryota</taxon>
        <taxon>Fungi</taxon>
        <taxon>Dikarya</taxon>
        <taxon>Ascomycota</taxon>
        <taxon>Saccharomycotina</taxon>
        <taxon>Saccharomycetes</taxon>
        <taxon>Saccharomycetales</taxon>
        <taxon>Saccharomycetaceae</taxon>
        <taxon>Lachancea</taxon>
    </lineage>
</organism>
<name>A0A1G4JKV8_9SACH</name>
<protein>
    <submittedName>
        <fullName evidence="2">LADA_0F07624g1_1</fullName>
    </submittedName>
</protein>
<feature type="compositionally biased region" description="Low complexity" evidence="1">
    <location>
        <begin position="598"/>
        <end position="620"/>
    </location>
</feature>
<evidence type="ECO:0000256" key="1">
    <source>
        <dbReference type="SAM" id="MobiDB-lite"/>
    </source>
</evidence>
<evidence type="ECO:0000313" key="2">
    <source>
        <dbReference type="EMBL" id="SCU91016.1"/>
    </source>
</evidence>
<sequence>MYVKAAVSATKPPAKGGVLLDQFDVNLIKCRTVVFRLTEFLRIMKILEATLKRKSDTRVIIPLMNYILALCSGSTLNLSEELRGKLTDLAEFKCCKALDMVGPTTIGSLEFCLSFPDVDLDSTRYRNHVYDAELQAKLLQLSIKTIQAALQLSESKYKFCVKERNANRPTDHSGRSSLLDESTFDELIQPTELSMALDFAVLIKHIQSDTSEASFRKLNLQVLTKFTDQMNEKALRPIKSYHTSLFRFSKASSISQSKIIMNLPHWQYTMHRIYALILRILFILTISKSLLKQIYLPNKQYFMAPQTQLRSTNIYELRELLHNLDLICSDSGDLDFLVQSLNKYSSRNSSFTVQPTIISESFSKDVTPAVRKLRFYFQTIETWASQWKAIQENNTSDETLDALDKAEVQKLANEKFENDKLEHIERTKKDAAAKKRKDTTDGVITSPEAGSIKTIFRRSSLQRSRLSPISSGASSPGSLSPAKLSRSPSLNNKKVIHPGKFNANGSTLSSPLASRRGSVTESHGNARKPIREVLSPKPINGDTNETLPSPRRKRSASLQSAAPPPSNDPKTDTQRSNSLQVGATLNQEVLRKKLYQKPRSTSGNSSPTPNSSKPNGTPTPASFSSKPIQSNSPSPLRQKNHLTARLPEVHDIATLPDMDSLVLDEEKLKLVIDTKTSVEQHESTVGAIAEMDNDNQLACAPKDENSEEEFATNKEFVKKVRFTGVPPMSLNEDPRPKKRGWYKKPAVLHYPPPPPQSGVHQYRLRQEGLTFQSTLREKDPDAMQKRSSLLVATESPAVSSYKFSSKLRDKLIR</sequence>
<feature type="compositionally biased region" description="Polar residues" evidence="1">
    <location>
        <begin position="621"/>
        <end position="637"/>
    </location>
</feature>
<reference evidence="2 3" key="1">
    <citation type="submission" date="2016-03" db="EMBL/GenBank/DDBJ databases">
        <authorList>
            <person name="Devillers H."/>
        </authorList>
    </citation>
    <scope>NUCLEOTIDE SEQUENCE [LARGE SCALE GENOMIC DNA]</scope>
    <source>
        <strain evidence="2">CBS 10888</strain>
    </source>
</reference>
<feature type="compositionally biased region" description="Polar residues" evidence="1">
    <location>
        <begin position="503"/>
        <end position="523"/>
    </location>
</feature>
<dbReference type="EMBL" id="LT598458">
    <property type="protein sequence ID" value="SCU91016.1"/>
    <property type="molecule type" value="Genomic_DNA"/>
</dbReference>
<dbReference type="GO" id="GO:0019888">
    <property type="term" value="F:protein phosphatase regulator activity"/>
    <property type="evidence" value="ECO:0007669"/>
    <property type="project" value="InterPro"/>
</dbReference>
<dbReference type="PRINTS" id="PR02082">
    <property type="entry name" value="GLC7IP4"/>
</dbReference>
<accession>A0A1G4JKV8</accession>